<name>A0A5H6KU36_SALET</name>
<feature type="transmembrane region" description="Helical" evidence="1">
    <location>
        <begin position="48"/>
        <end position="69"/>
    </location>
</feature>
<dbReference type="EMBL" id="DAAMKA010000059">
    <property type="protein sequence ID" value="HAC6990174.1"/>
    <property type="molecule type" value="Genomic_DNA"/>
</dbReference>
<protein>
    <submittedName>
        <fullName evidence="2">DUF4282 domain-containing protein</fullName>
    </submittedName>
</protein>
<dbReference type="AlphaFoldDB" id="A0A5H6KU36"/>
<reference evidence="2" key="1">
    <citation type="journal article" date="2018" name="Genome Biol.">
        <title>SKESA: strategic k-mer extension for scrupulous assemblies.</title>
        <authorList>
            <person name="Souvorov A."/>
            <person name="Agarwala R."/>
            <person name="Lipman D.J."/>
        </authorList>
    </citation>
    <scope>NUCLEOTIDE SEQUENCE</scope>
    <source>
        <strain evidence="2">Salmonella enterica</strain>
    </source>
</reference>
<organism evidence="2">
    <name type="scientific">Salmonella enterica subsp. enterica serovar Napoli</name>
    <dbReference type="NCBI Taxonomy" id="1151001"/>
    <lineage>
        <taxon>Bacteria</taxon>
        <taxon>Pseudomonadati</taxon>
        <taxon>Pseudomonadota</taxon>
        <taxon>Gammaproteobacteria</taxon>
        <taxon>Enterobacterales</taxon>
        <taxon>Enterobacteriaceae</taxon>
        <taxon>Salmonella</taxon>
    </lineage>
</organism>
<keyword evidence="1" id="KW-1133">Transmembrane helix</keyword>
<accession>A0A5H6KU36</accession>
<gene>
    <name evidence="2" type="ORF">G0E06_18685</name>
    <name evidence="3" type="ORF">G9X08_002120</name>
</gene>
<dbReference type="InterPro" id="IPR025557">
    <property type="entry name" value="DUF4282"/>
</dbReference>
<proteinExistence type="predicted"/>
<dbReference type="EMBL" id="DAAWBK010000056">
    <property type="protein sequence ID" value="HAF7184661.1"/>
    <property type="molecule type" value="Genomic_DNA"/>
</dbReference>
<dbReference type="Pfam" id="PF14110">
    <property type="entry name" value="DUF4282"/>
    <property type="match status" value="1"/>
</dbReference>
<keyword evidence="1" id="KW-0812">Transmembrane</keyword>
<reference evidence="2" key="2">
    <citation type="submission" date="2018-07" db="EMBL/GenBank/DDBJ databases">
        <authorList>
            <consortium name="NCBI Pathogen Detection Project"/>
        </authorList>
    </citation>
    <scope>NUCLEOTIDE SEQUENCE</scope>
    <source>
        <strain evidence="2">Salmonella enterica</strain>
    </source>
</reference>
<comment type="caution">
    <text evidence="2">The sequence shown here is derived from an EMBL/GenBank/DDBJ whole genome shotgun (WGS) entry which is preliminary data.</text>
</comment>
<sequence length="90" mass="10084">MANNEIKQFATFEKLITPQIITIIYWATTILTVIGGGAIIFKTGGDEISTFGLIITLIGIRIMFELIIVSFKNNEYLRRICEATEAKKAE</sequence>
<evidence type="ECO:0000256" key="1">
    <source>
        <dbReference type="SAM" id="Phobius"/>
    </source>
</evidence>
<evidence type="ECO:0000313" key="3">
    <source>
        <dbReference type="EMBL" id="HAF7184661.1"/>
    </source>
</evidence>
<evidence type="ECO:0000313" key="2">
    <source>
        <dbReference type="EMBL" id="HAC6990174.1"/>
    </source>
</evidence>
<keyword evidence="1" id="KW-0472">Membrane</keyword>
<feature type="transmembrane region" description="Helical" evidence="1">
    <location>
        <begin position="20"/>
        <end position="42"/>
    </location>
</feature>